<gene>
    <name evidence="10" type="ORF">K493DRAFT_310839</name>
</gene>
<dbReference type="Pfam" id="PF00153">
    <property type="entry name" value="Mito_carr"/>
    <property type="match status" value="3"/>
</dbReference>
<dbReference type="InterPro" id="IPR018108">
    <property type="entry name" value="MCP_transmembrane"/>
</dbReference>
<keyword evidence="4 8" id="KW-0812">Transmembrane</keyword>
<keyword evidence="3 9" id="KW-0813">Transport</keyword>
<keyword evidence="5" id="KW-0677">Repeat</keyword>
<dbReference type="Gene3D" id="1.50.40.10">
    <property type="entry name" value="Mitochondrial carrier domain"/>
    <property type="match status" value="1"/>
</dbReference>
<dbReference type="SUPFAM" id="SSF103506">
    <property type="entry name" value="Mitochondrial carrier"/>
    <property type="match status" value="1"/>
</dbReference>
<evidence type="ECO:0000313" key="10">
    <source>
        <dbReference type="EMBL" id="ORY05749.1"/>
    </source>
</evidence>
<feature type="repeat" description="Solcar" evidence="8">
    <location>
        <begin position="8"/>
        <end position="93"/>
    </location>
</feature>
<dbReference type="InterPro" id="IPR050391">
    <property type="entry name" value="Mito_Metabolite_Transporter"/>
</dbReference>
<dbReference type="InParanoid" id="A0A1Y1Z666"/>
<evidence type="ECO:0000256" key="4">
    <source>
        <dbReference type="ARBA" id="ARBA00022692"/>
    </source>
</evidence>
<keyword evidence="11" id="KW-1185">Reference proteome</keyword>
<dbReference type="GO" id="GO:0016020">
    <property type="term" value="C:membrane"/>
    <property type="evidence" value="ECO:0007669"/>
    <property type="project" value="UniProtKB-SubCell"/>
</dbReference>
<dbReference type="PANTHER" id="PTHR45618">
    <property type="entry name" value="MITOCHONDRIAL DICARBOXYLATE CARRIER-RELATED"/>
    <property type="match status" value="1"/>
</dbReference>
<accession>A0A1Y1Z666</accession>
<evidence type="ECO:0000256" key="3">
    <source>
        <dbReference type="ARBA" id="ARBA00022448"/>
    </source>
</evidence>
<keyword evidence="6" id="KW-1133">Transmembrane helix</keyword>
<dbReference type="InterPro" id="IPR023395">
    <property type="entry name" value="MCP_dom_sf"/>
</dbReference>
<feature type="repeat" description="Solcar" evidence="8">
    <location>
        <begin position="105"/>
        <end position="192"/>
    </location>
</feature>
<evidence type="ECO:0000256" key="5">
    <source>
        <dbReference type="ARBA" id="ARBA00022737"/>
    </source>
</evidence>
<dbReference type="PROSITE" id="PS50920">
    <property type="entry name" value="SOLCAR"/>
    <property type="match status" value="3"/>
</dbReference>
<feature type="repeat" description="Solcar" evidence="8">
    <location>
        <begin position="201"/>
        <end position="284"/>
    </location>
</feature>
<comment type="caution">
    <text evidence="10">The sequence shown here is derived from an EMBL/GenBank/DDBJ whole genome shotgun (WGS) entry which is preliminary data.</text>
</comment>
<evidence type="ECO:0000256" key="1">
    <source>
        <dbReference type="ARBA" id="ARBA00004141"/>
    </source>
</evidence>
<reference evidence="10 11" key="1">
    <citation type="submission" date="2016-07" db="EMBL/GenBank/DDBJ databases">
        <title>Pervasive Adenine N6-methylation of Active Genes in Fungi.</title>
        <authorList>
            <consortium name="DOE Joint Genome Institute"/>
            <person name="Mondo S.J."/>
            <person name="Dannebaum R.O."/>
            <person name="Kuo R.C."/>
            <person name="Labutti K."/>
            <person name="Haridas S."/>
            <person name="Kuo A."/>
            <person name="Salamov A."/>
            <person name="Ahrendt S.R."/>
            <person name="Lipzen A."/>
            <person name="Sullivan W."/>
            <person name="Andreopoulos W.B."/>
            <person name="Clum A."/>
            <person name="Lindquist E."/>
            <person name="Daum C."/>
            <person name="Ramamoorthy G.K."/>
            <person name="Gryganskyi A."/>
            <person name="Culley D."/>
            <person name="Magnuson J.K."/>
            <person name="James T.Y."/>
            <person name="O'Malley M.A."/>
            <person name="Stajich J.E."/>
            <person name="Spatafora J.W."/>
            <person name="Visel A."/>
            <person name="Grigoriev I.V."/>
        </authorList>
    </citation>
    <scope>NUCLEOTIDE SEQUENCE [LARGE SCALE GENOMIC DNA]</scope>
    <source>
        <strain evidence="10 11">CBS 931.73</strain>
    </source>
</reference>
<protein>
    <submittedName>
        <fullName evidence="10">Mitochondrial carrier</fullName>
    </submittedName>
</protein>
<dbReference type="Proteomes" id="UP000193498">
    <property type="component" value="Unassembled WGS sequence"/>
</dbReference>
<dbReference type="OrthoDB" id="448427at2759"/>
<comment type="similarity">
    <text evidence="2 9">Belongs to the mitochondrial carrier (TC 2.A.29) family.</text>
</comment>
<evidence type="ECO:0000256" key="2">
    <source>
        <dbReference type="ARBA" id="ARBA00006375"/>
    </source>
</evidence>
<evidence type="ECO:0000256" key="9">
    <source>
        <dbReference type="RuleBase" id="RU000488"/>
    </source>
</evidence>
<evidence type="ECO:0000256" key="7">
    <source>
        <dbReference type="ARBA" id="ARBA00023136"/>
    </source>
</evidence>
<comment type="subcellular location">
    <subcellularLocation>
        <location evidence="1">Membrane</location>
        <topology evidence="1">Multi-pass membrane protein</topology>
    </subcellularLocation>
</comment>
<evidence type="ECO:0000256" key="6">
    <source>
        <dbReference type="ARBA" id="ARBA00022989"/>
    </source>
</evidence>
<name>A0A1Y1Z666_9FUNG</name>
<organism evidence="10 11">
    <name type="scientific">Basidiobolus meristosporus CBS 931.73</name>
    <dbReference type="NCBI Taxonomy" id="1314790"/>
    <lineage>
        <taxon>Eukaryota</taxon>
        <taxon>Fungi</taxon>
        <taxon>Fungi incertae sedis</taxon>
        <taxon>Zoopagomycota</taxon>
        <taxon>Entomophthoromycotina</taxon>
        <taxon>Basidiobolomycetes</taxon>
        <taxon>Basidiobolales</taxon>
        <taxon>Basidiobolaceae</taxon>
        <taxon>Basidiobolus</taxon>
    </lineage>
</organism>
<keyword evidence="7 8" id="KW-0472">Membrane</keyword>
<dbReference type="STRING" id="1314790.A0A1Y1Z666"/>
<evidence type="ECO:0000313" key="11">
    <source>
        <dbReference type="Proteomes" id="UP000193498"/>
    </source>
</evidence>
<proteinExistence type="inferred from homology"/>
<dbReference type="AlphaFoldDB" id="A0A1Y1Z666"/>
<sequence length="296" mass="32627">MVAKSQQSGASYPFWFGGAAAMWGTVCTHPFDVVKVRLQTNESRANVGAVQTLVNTIRKEGPFAIYNGLSGSLFRQATYSTTRFGVYDILKRKVASEDGTIPVWKSLLTSMVSGCLGGVVGNPGDVLTIRMANDGKLPLELRRNYKHCFDGLYKIGRDEGILGLFRGVGPNTVRAIFMNSSQLASYDQFKQLLLFKLHLQDNVYTHFAASLLAGLVATTACAPVDVIKTRVMNSAKKENAITVLTSILRNEGPKALFKGWLPAYMRLGPHTIITFVTLEKIRQLWDSRREIAMATI</sequence>
<evidence type="ECO:0000256" key="8">
    <source>
        <dbReference type="PROSITE-ProRule" id="PRU00282"/>
    </source>
</evidence>
<dbReference type="EMBL" id="MCFE01000022">
    <property type="protein sequence ID" value="ORY05749.1"/>
    <property type="molecule type" value="Genomic_DNA"/>
</dbReference>